<dbReference type="AlphaFoldDB" id="A0A377TQ28"/>
<evidence type="ECO:0000313" key="2">
    <source>
        <dbReference type="Proteomes" id="UP000254938"/>
    </source>
</evidence>
<reference evidence="1 2" key="1">
    <citation type="submission" date="2018-06" db="EMBL/GenBank/DDBJ databases">
        <authorList>
            <consortium name="Pathogen Informatics"/>
            <person name="Doyle S."/>
        </authorList>
    </citation>
    <scope>NUCLEOTIDE SEQUENCE [LARGE SCALE GENOMIC DNA]</scope>
    <source>
        <strain evidence="1 2">NCTC9140</strain>
    </source>
</reference>
<gene>
    <name evidence="1" type="ORF">NCTC9140_03537</name>
</gene>
<sequence length="86" mass="9940">MQNREHHRGEHLIADTQRDIAAAIVFNNLRINVFTTEIRGGVDVGDKTDGRDIALNVSGQSSHYRPFFTQRYLDQSHFFQLRLQQA</sequence>
<accession>A0A377TQ28</accession>
<dbReference type="EMBL" id="UGKQ01000007">
    <property type="protein sequence ID" value="STS81793.1"/>
    <property type="molecule type" value="Genomic_DNA"/>
</dbReference>
<name>A0A377TQ28_KLEPN</name>
<organism evidence="1 2">
    <name type="scientific">Klebsiella pneumoniae</name>
    <dbReference type="NCBI Taxonomy" id="573"/>
    <lineage>
        <taxon>Bacteria</taxon>
        <taxon>Pseudomonadati</taxon>
        <taxon>Pseudomonadota</taxon>
        <taxon>Gammaproteobacteria</taxon>
        <taxon>Enterobacterales</taxon>
        <taxon>Enterobacteriaceae</taxon>
        <taxon>Klebsiella/Raoultella group</taxon>
        <taxon>Klebsiella</taxon>
        <taxon>Klebsiella pneumoniae complex</taxon>
    </lineage>
</organism>
<protein>
    <submittedName>
        <fullName evidence="1">Uncharacterized protein</fullName>
    </submittedName>
</protein>
<proteinExistence type="predicted"/>
<evidence type="ECO:0000313" key="1">
    <source>
        <dbReference type="EMBL" id="STS81793.1"/>
    </source>
</evidence>
<dbReference type="Proteomes" id="UP000254938">
    <property type="component" value="Unassembled WGS sequence"/>
</dbReference>